<dbReference type="CDD" id="cd05288">
    <property type="entry name" value="PGDH"/>
    <property type="match status" value="1"/>
</dbReference>
<dbReference type="PANTHER" id="PTHR43205:SF7">
    <property type="entry name" value="PROSTAGLANDIN REDUCTASE 1"/>
    <property type="match status" value="1"/>
</dbReference>
<protein>
    <recommendedName>
        <fullName evidence="2">Enoyl reductase (ER) domain-containing protein</fullName>
    </recommendedName>
</protein>
<sequence>MSPSTSQVSNTRVLIAKIPEGVAPNNTHFETVTQVEDVPVLKENEIFVKNIIFSMEPYIRLDDFTETTRQSRVVGYAIAKVLESKNQAFPVGSTVFSSSEWGQYSHIHLPQYLKDVTRIDEIIDPSLPISVYNGVLGVGGFTSWDSLEKIGNLKAGETIYISSAAGTLGQLAGQLSKRKGLRVIGSAGTDAKVQFLLNDLGFDAAFNYKTQDKRQALTEAVGPAGLDIYYDLIGDVTVEIALDLMNPHGRVLAVGLLAWHQNARPHVPTNMINILYKQLRYEGYTVFDRHEFFPQFLQEIGPLVADGSIKYTDTVVEAGVEALGETYVDLLGGKYTGKVSVQIAEF</sequence>
<organism evidence="3 4">
    <name type="scientific">Podila minutissima</name>
    <dbReference type="NCBI Taxonomy" id="64525"/>
    <lineage>
        <taxon>Eukaryota</taxon>
        <taxon>Fungi</taxon>
        <taxon>Fungi incertae sedis</taxon>
        <taxon>Mucoromycota</taxon>
        <taxon>Mortierellomycotina</taxon>
        <taxon>Mortierellomycetes</taxon>
        <taxon>Mortierellales</taxon>
        <taxon>Mortierellaceae</taxon>
        <taxon>Podila</taxon>
    </lineage>
</organism>
<keyword evidence="1" id="KW-0560">Oxidoreductase</keyword>
<dbReference type="InterPro" id="IPR011032">
    <property type="entry name" value="GroES-like_sf"/>
</dbReference>
<dbReference type="InterPro" id="IPR036291">
    <property type="entry name" value="NAD(P)-bd_dom_sf"/>
</dbReference>
<evidence type="ECO:0000313" key="4">
    <source>
        <dbReference type="Proteomes" id="UP000696485"/>
    </source>
</evidence>
<dbReference type="InterPro" id="IPR045010">
    <property type="entry name" value="MDR_fam"/>
</dbReference>
<reference evidence="3" key="1">
    <citation type="journal article" date="2020" name="Fungal Divers.">
        <title>Resolving the Mortierellaceae phylogeny through synthesis of multi-gene phylogenetics and phylogenomics.</title>
        <authorList>
            <person name="Vandepol N."/>
            <person name="Liber J."/>
            <person name="Desiro A."/>
            <person name="Na H."/>
            <person name="Kennedy M."/>
            <person name="Barry K."/>
            <person name="Grigoriev I.V."/>
            <person name="Miller A.N."/>
            <person name="O'Donnell K."/>
            <person name="Stajich J.E."/>
            <person name="Bonito G."/>
        </authorList>
    </citation>
    <scope>NUCLEOTIDE SEQUENCE</scope>
    <source>
        <strain evidence="3">NVP1</strain>
    </source>
</reference>
<accession>A0A9P5SW12</accession>
<dbReference type="SUPFAM" id="SSF50129">
    <property type="entry name" value="GroES-like"/>
    <property type="match status" value="1"/>
</dbReference>
<proteinExistence type="predicted"/>
<feature type="domain" description="Enoyl reductase (ER)" evidence="2">
    <location>
        <begin position="94"/>
        <end position="341"/>
    </location>
</feature>
<comment type="caution">
    <text evidence="3">The sequence shown here is derived from an EMBL/GenBank/DDBJ whole genome shotgun (WGS) entry which is preliminary data.</text>
</comment>
<evidence type="ECO:0000256" key="1">
    <source>
        <dbReference type="ARBA" id="ARBA00023002"/>
    </source>
</evidence>
<keyword evidence="4" id="KW-1185">Reference proteome</keyword>
<dbReference type="SMART" id="SM00829">
    <property type="entry name" value="PKS_ER"/>
    <property type="match status" value="1"/>
</dbReference>
<dbReference type="InterPro" id="IPR020843">
    <property type="entry name" value="ER"/>
</dbReference>
<name>A0A9P5SW12_9FUNG</name>
<dbReference type="Pfam" id="PF16884">
    <property type="entry name" value="ADH_N_2"/>
    <property type="match status" value="1"/>
</dbReference>
<dbReference type="Pfam" id="PF00107">
    <property type="entry name" value="ADH_zinc_N"/>
    <property type="match status" value="1"/>
</dbReference>
<evidence type="ECO:0000313" key="3">
    <source>
        <dbReference type="EMBL" id="KAF9336690.1"/>
    </source>
</evidence>
<evidence type="ECO:0000259" key="2">
    <source>
        <dbReference type="SMART" id="SM00829"/>
    </source>
</evidence>
<dbReference type="Proteomes" id="UP000696485">
    <property type="component" value="Unassembled WGS sequence"/>
</dbReference>
<dbReference type="GO" id="GO:0016628">
    <property type="term" value="F:oxidoreductase activity, acting on the CH-CH group of donors, NAD or NADP as acceptor"/>
    <property type="evidence" value="ECO:0007669"/>
    <property type="project" value="InterPro"/>
</dbReference>
<dbReference type="EMBL" id="JAAAUY010000050">
    <property type="protein sequence ID" value="KAF9336690.1"/>
    <property type="molecule type" value="Genomic_DNA"/>
</dbReference>
<dbReference type="Gene3D" id="3.90.180.10">
    <property type="entry name" value="Medium-chain alcohol dehydrogenases, catalytic domain"/>
    <property type="match status" value="1"/>
</dbReference>
<dbReference type="SUPFAM" id="SSF51735">
    <property type="entry name" value="NAD(P)-binding Rossmann-fold domains"/>
    <property type="match status" value="1"/>
</dbReference>
<dbReference type="PANTHER" id="PTHR43205">
    <property type="entry name" value="PROSTAGLANDIN REDUCTASE"/>
    <property type="match status" value="1"/>
</dbReference>
<dbReference type="InterPro" id="IPR013149">
    <property type="entry name" value="ADH-like_C"/>
</dbReference>
<gene>
    <name evidence="3" type="ORF">BG006_007755</name>
</gene>
<dbReference type="InterPro" id="IPR041694">
    <property type="entry name" value="ADH_N_2"/>
</dbReference>
<dbReference type="AlphaFoldDB" id="A0A9P5SW12"/>
<dbReference type="Gene3D" id="3.40.50.720">
    <property type="entry name" value="NAD(P)-binding Rossmann-like Domain"/>
    <property type="match status" value="1"/>
</dbReference>